<evidence type="ECO:0000313" key="7">
    <source>
        <dbReference type="EMBL" id="MBD3325111.1"/>
    </source>
</evidence>
<protein>
    <recommendedName>
        <fullName evidence="9">ABC transporter permease</fullName>
    </recommendedName>
</protein>
<evidence type="ECO:0000256" key="4">
    <source>
        <dbReference type="ARBA" id="ARBA00022989"/>
    </source>
</evidence>
<feature type="transmembrane region" description="Helical" evidence="6">
    <location>
        <begin position="64"/>
        <end position="85"/>
    </location>
</feature>
<comment type="subcellular location">
    <subcellularLocation>
        <location evidence="1">Cell membrane</location>
        <topology evidence="1">Multi-pass membrane protein</topology>
    </subcellularLocation>
</comment>
<evidence type="ECO:0000256" key="2">
    <source>
        <dbReference type="ARBA" id="ARBA00022475"/>
    </source>
</evidence>
<feature type="transmembrane region" description="Helical" evidence="6">
    <location>
        <begin position="267"/>
        <end position="284"/>
    </location>
</feature>
<evidence type="ECO:0000256" key="6">
    <source>
        <dbReference type="SAM" id="Phobius"/>
    </source>
</evidence>
<dbReference type="EMBL" id="WJJP01000357">
    <property type="protein sequence ID" value="MBD3325111.1"/>
    <property type="molecule type" value="Genomic_DNA"/>
</dbReference>
<dbReference type="AlphaFoldDB" id="A0A9D5Q6P0"/>
<name>A0A9D5Q6P0_9BACT</name>
<dbReference type="Proteomes" id="UP000649604">
    <property type="component" value="Unassembled WGS sequence"/>
</dbReference>
<evidence type="ECO:0000256" key="3">
    <source>
        <dbReference type="ARBA" id="ARBA00022692"/>
    </source>
</evidence>
<evidence type="ECO:0000256" key="5">
    <source>
        <dbReference type="ARBA" id="ARBA00023136"/>
    </source>
</evidence>
<dbReference type="CDD" id="cd06579">
    <property type="entry name" value="TM_PBP1_transp_AraH_like"/>
    <property type="match status" value="1"/>
</dbReference>
<reference evidence="7" key="1">
    <citation type="submission" date="2019-11" db="EMBL/GenBank/DDBJ databases">
        <title>Microbial mats filling the niche in hypersaline microbial mats.</title>
        <authorList>
            <person name="Wong H.L."/>
            <person name="Macleod F.I."/>
            <person name="White R.A. III"/>
            <person name="Burns B.P."/>
        </authorList>
    </citation>
    <scope>NUCLEOTIDE SEQUENCE</scope>
    <source>
        <strain evidence="7">Rbin_158</strain>
    </source>
</reference>
<feature type="transmembrane region" description="Helical" evidence="6">
    <location>
        <begin position="235"/>
        <end position="255"/>
    </location>
</feature>
<comment type="caution">
    <text evidence="7">The sequence shown here is derived from an EMBL/GenBank/DDBJ whole genome shotgun (WGS) entry which is preliminary data.</text>
</comment>
<dbReference type="GO" id="GO:0005886">
    <property type="term" value="C:plasma membrane"/>
    <property type="evidence" value="ECO:0007669"/>
    <property type="project" value="UniProtKB-SubCell"/>
</dbReference>
<keyword evidence="5 6" id="KW-0472">Membrane</keyword>
<feature type="transmembrane region" description="Helical" evidence="6">
    <location>
        <begin position="38"/>
        <end position="58"/>
    </location>
</feature>
<dbReference type="InterPro" id="IPR001851">
    <property type="entry name" value="ABC_transp_permease"/>
</dbReference>
<feature type="transmembrane region" description="Helical" evidence="6">
    <location>
        <begin position="115"/>
        <end position="135"/>
    </location>
</feature>
<dbReference type="Pfam" id="PF02653">
    <property type="entry name" value="BPD_transp_2"/>
    <property type="match status" value="1"/>
</dbReference>
<proteinExistence type="predicted"/>
<feature type="transmembrane region" description="Helical" evidence="6">
    <location>
        <begin position="186"/>
        <end position="206"/>
    </location>
</feature>
<sequence length="338" mass="35937">MELPPQNTTSWKRCSNMSDKKAAMQTLAKFIKTHTQLVFLYAVLCGILILASVFSPYFRTSENLFNILAQAVPLGLVAFGQTIVLLTAGVDLSVGGVMSTATALCAVIIQPGAGYAWVVVAVLAVVAVGIGFGLLNGVSRTHLGLPPFIATLCTLMISQGIALAILPRPGGYIADHLMSFIAYEFGAFRLPVVYFFGVMILLYVLLRYYPLGRCFYAIGGNPEAVKASGLAVNRIILHAHILCSVLAAVGGLFLVARIKSGDPNVGTPFVLDSIVAALIGGTTFTGGRGGVIGTTAGVLILALISNVLNMYSVNPFYQYIIKGLLFVVAIFAYSYKRR</sequence>
<keyword evidence="4 6" id="KW-1133">Transmembrane helix</keyword>
<keyword evidence="2" id="KW-1003">Cell membrane</keyword>
<accession>A0A9D5Q6P0</accession>
<gene>
    <name evidence="7" type="ORF">GF339_11040</name>
</gene>
<feature type="transmembrane region" description="Helical" evidence="6">
    <location>
        <begin position="316"/>
        <end position="335"/>
    </location>
</feature>
<dbReference type="PANTHER" id="PTHR32196">
    <property type="entry name" value="ABC TRANSPORTER PERMEASE PROTEIN YPHD-RELATED-RELATED"/>
    <property type="match status" value="1"/>
</dbReference>
<keyword evidence="3 6" id="KW-0812">Transmembrane</keyword>
<feature type="transmembrane region" description="Helical" evidence="6">
    <location>
        <begin position="147"/>
        <end position="166"/>
    </location>
</feature>
<dbReference type="GO" id="GO:0022857">
    <property type="term" value="F:transmembrane transporter activity"/>
    <property type="evidence" value="ECO:0007669"/>
    <property type="project" value="InterPro"/>
</dbReference>
<evidence type="ECO:0000256" key="1">
    <source>
        <dbReference type="ARBA" id="ARBA00004651"/>
    </source>
</evidence>
<organism evidence="7 8">
    <name type="scientific">candidate division KSB3 bacterium</name>
    <dbReference type="NCBI Taxonomy" id="2044937"/>
    <lineage>
        <taxon>Bacteria</taxon>
        <taxon>candidate division KSB3</taxon>
    </lineage>
</organism>
<evidence type="ECO:0008006" key="9">
    <source>
        <dbReference type="Google" id="ProtNLM"/>
    </source>
</evidence>
<evidence type="ECO:0000313" key="8">
    <source>
        <dbReference type="Proteomes" id="UP000649604"/>
    </source>
</evidence>
<feature type="transmembrane region" description="Helical" evidence="6">
    <location>
        <begin position="92"/>
        <end position="109"/>
    </location>
</feature>
<feature type="transmembrane region" description="Helical" evidence="6">
    <location>
        <begin position="291"/>
        <end position="310"/>
    </location>
</feature>